<comment type="subunit">
    <text evidence="4">Heterotetramer; composed of 2 small (MOCS2A) and 2 large (MOCS2B) subunits.</text>
</comment>
<comment type="caution">
    <text evidence="5">The sequence shown here is derived from an EMBL/GenBank/DDBJ whole genome shotgun (WGS) entry which is preliminary data.</text>
</comment>
<evidence type="ECO:0000256" key="4">
    <source>
        <dbReference type="HAMAP-Rule" id="MF_03052"/>
    </source>
</evidence>
<dbReference type="InterPro" id="IPR028888">
    <property type="entry name" value="MOCS2B_euk"/>
</dbReference>
<dbReference type="GO" id="GO:0030366">
    <property type="term" value="F:molybdopterin synthase activity"/>
    <property type="evidence" value="ECO:0007669"/>
    <property type="project" value="UniProtKB-UniRule"/>
</dbReference>
<dbReference type="GO" id="GO:0006777">
    <property type="term" value="P:Mo-molybdopterin cofactor biosynthetic process"/>
    <property type="evidence" value="ECO:0007669"/>
    <property type="project" value="UniProtKB-UniRule"/>
</dbReference>
<comment type="similarity">
    <text evidence="4">Belongs to the MoaE family. MOCS2B subfamily.</text>
</comment>
<gene>
    <name evidence="4" type="primary">Mocs2</name>
    <name evidence="5" type="ORF">ABEB36_002114</name>
</gene>
<dbReference type="CDD" id="cd00756">
    <property type="entry name" value="MoaE"/>
    <property type="match status" value="1"/>
</dbReference>
<comment type="pathway">
    <text evidence="4">Cofactor biosynthesis; molybdopterin biosynthesis.</text>
</comment>
<evidence type="ECO:0000256" key="1">
    <source>
        <dbReference type="ARBA" id="ARBA00022490"/>
    </source>
</evidence>
<dbReference type="Pfam" id="PF02391">
    <property type="entry name" value="MoaE"/>
    <property type="match status" value="1"/>
</dbReference>
<feature type="binding site" evidence="4">
    <location>
        <begin position="125"/>
        <end position="127"/>
    </location>
    <ligand>
        <name>substrate</name>
    </ligand>
</feature>
<feature type="binding site" evidence="4">
    <location>
        <begin position="102"/>
        <end position="103"/>
    </location>
    <ligand>
        <name>substrate</name>
    </ligand>
</feature>
<comment type="subcellular location">
    <subcellularLocation>
        <location evidence="4">Cytoplasm</location>
    </subcellularLocation>
</comment>
<dbReference type="FunFam" id="3.90.1170.40:FF:000002">
    <property type="entry name" value="Molybdopterin synthase catalytic subunit"/>
    <property type="match status" value="1"/>
</dbReference>
<comment type="catalytic activity">
    <reaction evidence="4">
        <text>2 [molybdopterin-synthase sulfur-carrier protein]-C-terminal-Gly-aminoethanethioate + cyclic pyranopterin phosphate + H2O = molybdopterin + 2 [molybdopterin-synthase sulfur-carrier protein]-C-terminal Gly-Gly + 2 H(+)</text>
        <dbReference type="Rhea" id="RHEA:26333"/>
        <dbReference type="Rhea" id="RHEA-COMP:12202"/>
        <dbReference type="Rhea" id="RHEA-COMP:19907"/>
        <dbReference type="ChEBI" id="CHEBI:15377"/>
        <dbReference type="ChEBI" id="CHEBI:15378"/>
        <dbReference type="ChEBI" id="CHEBI:58698"/>
        <dbReference type="ChEBI" id="CHEBI:59648"/>
        <dbReference type="ChEBI" id="CHEBI:90778"/>
        <dbReference type="ChEBI" id="CHEBI:232372"/>
        <dbReference type="EC" id="2.8.1.12"/>
    </reaction>
</comment>
<sequence>MSNYLAFKKDPLNIQEVTDLVSASSCGAISIFMGTTRDNFDGKPVLDLEYEAYETMGLKAMEKICVDVRKEWQDIENIAIYHRLGRVMIKEVSVIIAVSAPHRAEALKATDFCINRLKQSVPIWKKETYADNAATWKENKELKIQSYPPKRQKFKFDLAQEVQADYIPQYLIQIRATKAELDCRMEKFMERKRTEINAQNNKEFFTRERDPEFSCSRVDATILKRRDSKSHLQVERVLNSYQNRDQRNADYMKKYIPSNGVEERLQCLESQLSMEKAVPVNVYQRIKRLEDRLLQLESISPEYIQFWDKTSVKSTKSVKKKIFHIAEIDELISEVEKKCVKL</sequence>
<dbReference type="PANTHER" id="PTHR23404">
    <property type="entry name" value="MOLYBDOPTERIN SYNTHASE RELATED"/>
    <property type="match status" value="1"/>
</dbReference>
<keyword evidence="3 4" id="KW-0501">Molybdenum cofactor biosynthesis</keyword>
<dbReference type="InterPro" id="IPR003448">
    <property type="entry name" value="Mopterin_biosynth_MoaE"/>
</dbReference>
<organism evidence="5 6">
    <name type="scientific">Hypothenemus hampei</name>
    <name type="common">Coffee berry borer</name>
    <dbReference type="NCBI Taxonomy" id="57062"/>
    <lineage>
        <taxon>Eukaryota</taxon>
        <taxon>Metazoa</taxon>
        <taxon>Ecdysozoa</taxon>
        <taxon>Arthropoda</taxon>
        <taxon>Hexapoda</taxon>
        <taxon>Insecta</taxon>
        <taxon>Pterygota</taxon>
        <taxon>Neoptera</taxon>
        <taxon>Endopterygota</taxon>
        <taxon>Coleoptera</taxon>
        <taxon>Polyphaga</taxon>
        <taxon>Cucujiformia</taxon>
        <taxon>Curculionidae</taxon>
        <taxon>Scolytinae</taxon>
        <taxon>Hypothenemus</taxon>
    </lineage>
</organism>
<dbReference type="Proteomes" id="UP001566132">
    <property type="component" value="Unassembled WGS sequence"/>
</dbReference>
<dbReference type="EMBL" id="JBDJPC010000002">
    <property type="protein sequence ID" value="KAL1512533.1"/>
    <property type="molecule type" value="Genomic_DNA"/>
</dbReference>
<dbReference type="HAMAP" id="MF_03052">
    <property type="entry name" value="MOC2B"/>
    <property type="match status" value="1"/>
</dbReference>
<dbReference type="SUPFAM" id="SSF54690">
    <property type="entry name" value="Molybdopterin synthase subunit MoaE"/>
    <property type="match status" value="1"/>
</dbReference>
<evidence type="ECO:0000256" key="2">
    <source>
        <dbReference type="ARBA" id="ARBA00022679"/>
    </source>
</evidence>
<keyword evidence="1 4" id="KW-0963">Cytoplasm</keyword>
<protein>
    <recommendedName>
        <fullName evidence="4">Molybdopterin synthase catalytic subunit</fullName>
        <ecNumber evidence="4">2.8.1.12</ecNumber>
    </recommendedName>
    <alternativeName>
        <fullName evidence="4">Molybdenum cofactor synthesis protein 2 large subunit</fullName>
    </alternativeName>
    <alternativeName>
        <fullName evidence="4">Molybdenum cofactor synthesis protein 2B</fullName>
        <shortName evidence="4">MOCS2B</shortName>
    </alternativeName>
</protein>
<accession>A0ABD1F4Y8</accession>
<evidence type="ECO:0000256" key="3">
    <source>
        <dbReference type="ARBA" id="ARBA00023150"/>
    </source>
</evidence>
<dbReference type="GO" id="GO:1990140">
    <property type="term" value="C:molybdopterin synthase complex"/>
    <property type="evidence" value="ECO:0007669"/>
    <property type="project" value="UniProtKB-UniRule"/>
</dbReference>
<keyword evidence="6" id="KW-1185">Reference proteome</keyword>
<evidence type="ECO:0000313" key="6">
    <source>
        <dbReference type="Proteomes" id="UP001566132"/>
    </source>
</evidence>
<keyword evidence="2 4" id="KW-0808">Transferase</keyword>
<name>A0ABD1F4Y8_HYPHA</name>
<dbReference type="AlphaFoldDB" id="A0ABD1F4Y8"/>
<comment type="miscellaneous">
    <text evidence="4">This protein is produced by a bicistronic gene which also produces the large subunit (MOCS2A).</text>
</comment>
<comment type="function">
    <text evidence="4">Catalytic subunit of the molybdopterin synthase complex, a complex that catalyzes the conversion of precursor Z into molybdopterin. Acts by mediating the incorporation of 2 sulfur atoms from thiocarboxylated MOCS2A into precursor Z to generate a dithiolene group.</text>
</comment>
<dbReference type="Gene3D" id="3.90.1170.40">
    <property type="entry name" value="Molybdopterin biosynthesis MoaE subunit"/>
    <property type="match status" value="1"/>
</dbReference>
<dbReference type="EC" id="2.8.1.12" evidence="4"/>
<dbReference type="InterPro" id="IPR036563">
    <property type="entry name" value="MoaE_sf"/>
</dbReference>
<proteinExistence type="inferred from homology"/>
<reference evidence="5 6" key="1">
    <citation type="submission" date="2024-05" db="EMBL/GenBank/DDBJ databases">
        <title>Genetic variation in Jamaican populations of the coffee berry borer (Hypothenemus hampei).</title>
        <authorList>
            <person name="Errbii M."/>
            <person name="Myrie A."/>
        </authorList>
    </citation>
    <scope>NUCLEOTIDE SEQUENCE [LARGE SCALE GENOMIC DNA]</scope>
    <source>
        <strain evidence="5">JA-Hopewell-2020-01-JO</strain>
        <tissue evidence="5">Whole body</tissue>
    </source>
</reference>
<evidence type="ECO:0000313" key="5">
    <source>
        <dbReference type="EMBL" id="KAL1512533.1"/>
    </source>
</evidence>
<feature type="binding site" evidence="4">
    <location>
        <position position="118"/>
    </location>
    <ligand>
        <name>substrate</name>
    </ligand>
</feature>